<dbReference type="EMBL" id="JANPWB010000011">
    <property type="protein sequence ID" value="KAJ1132703.1"/>
    <property type="molecule type" value="Genomic_DNA"/>
</dbReference>
<feature type="domain" description="UPAR/Ly6" evidence="4">
    <location>
        <begin position="157"/>
        <end position="240"/>
    </location>
</feature>
<evidence type="ECO:0000256" key="2">
    <source>
        <dbReference type="ARBA" id="ARBA00022525"/>
    </source>
</evidence>
<feature type="transmembrane region" description="Helical" evidence="3">
    <location>
        <begin position="37"/>
        <end position="55"/>
    </location>
</feature>
<dbReference type="PANTHER" id="PTHR20914:SF25">
    <property type="entry name" value="PHOSPHOLIPASE A2 INHIBITOR AND LY6_PLAUR DOMAIN-CONTAINING PROTEIN"/>
    <property type="match status" value="1"/>
</dbReference>
<proteinExistence type="predicted"/>
<dbReference type="InterPro" id="IPR016054">
    <property type="entry name" value="LY6_UPA_recep-like"/>
</dbReference>
<keyword evidence="3" id="KW-0472">Membrane</keyword>
<gene>
    <name evidence="5" type="ORF">NDU88_011006</name>
</gene>
<organism evidence="5 6">
    <name type="scientific">Pleurodeles waltl</name>
    <name type="common">Iberian ribbed newt</name>
    <dbReference type="NCBI Taxonomy" id="8319"/>
    <lineage>
        <taxon>Eukaryota</taxon>
        <taxon>Metazoa</taxon>
        <taxon>Chordata</taxon>
        <taxon>Craniata</taxon>
        <taxon>Vertebrata</taxon>
        <taxon>Euteleostomi</taxon>
        <taxon>Amphibia</taxon>
        <taxon>Batrachia</taxon>
        <taxon>Caudata</taxon>
        <taxon>Salamandroidea</taxon>
        <taxon>Salamandridae</taxon>
        <taxon>Pleurodelinae</taxon>
        <taxon>Pleurodeles</taxon>
    </lineage>
</organism>
<dbReference type="Proteomes" id="UP001066276">
    <property type="component" value="Chromosome 7"/>
</dbReference>
<protein>
    <recommendedName>
        <fullName evidence="4">UPAR/Ly6 domain-containing protein</fullName>
    </recommendedName>
</protein>
<keyword evidence="2" id="KW-0964">Secreted</keyword>
<dbReference type="InterPro" id="IPR045860">
    <property type="entry name" value="Snake_toxin-like_sf"/>
</dbReference>
<dbReference type="PANTHER" id="PTHR20914">
    <property type="entry name" value="LY6/PLAUR DOMAIN-CONTAINING PROTEIN 8"/>
    <property type="match status" value="1"/>
</dbReference>
<evidence type="ECO:0000313" key="5">
    <source>
        <dbReference type="EMBL" id="KAJ1132703.1"/>
    </source>
</evidence>
<evidence type="ECO:0000256" key="3">
    <source>
        <dbReference type="SAM" id="Phobius"/>
    </source>
</evidence>
<name>A0AAV7Q3J4_PLEWA</name>
<evidence type="ECO:0000256" key="1">
    <source>
        <dbReference type="ARBA" id="ARBA00004613"/>
    </source>
</evidence>
<dbReference type="Gene3D" id="2.10.60.10">
    <property type="entry name" value="CD59"/>
    <property type="match status" value="1"/>
</dbReference>
<comment type="caution">
    <text evidence="5">The sequence shown here is derived from an EMBL/GenBank/DDBJ whole genome shotgun (WGS) entry which is preliminary data.</text>
</comment>
<dbReference type="AlphaFoldDB" id="A0AAV7Q3J4"/>
<keyword evidence="3" id="KW-1133">Transmembrane helix</keyword>
<evidence type="ECO:0000259" key="4">
    <source>
        <dbReference type="Pfam" id="PF00021"/>
    </source>
</evidence>
<dbReference type="GO" id="GO:0005576">
    <property type="term" value="C:extracellular region"/>
    <property type="evidence" value="ECO:0007669"/>
    <property type="project" value="UniProtKB-SubCell"/>
</dbReference>
<dbReference type="Pfam" id="PF00021">
    <property type="entry name" value="UPAR_LY6"/>
    <property type="match status" value="2"/>
</dbReference>
<keyword evidence="6" id="KW-1185">Reference proteome</keyword>
<evidence type="ECO:0000313" key="6">
    <source>
        <dbReference type="Proteomes" id="UP001066276"/>
    </source>
</evidence>
<dbReference type="InterPro" id="IPR050918">
    <property type="entry name" value="CNF-like_PLA2_Inhibitor"/>
</dbReference>
<reference evidence="5" key="1">
    <citation type="journal article" date="2022" name="bioRxiv">
        <title>Sequencing and chromosome-scale assembly of the giantPleurodeles waltlgenome.</title>
        <authorList>
            <person name="Brown T."/>
            <person name="Elewa A."/>
            <person name="Iarovenko S."/>
            <person name="Subramanian E."/>
            <person name="Araus A.J."/>
            <person name="Petzold A."/>
            <person name="Susuki M."/>
            <person name="Suzuki K.-i.T."/>
            <person name="Hayashi T."/>
            <person name="Toyoda A."/>
            <person name="Oliveira C."/>
            <person name="Osipova E."/>
            <person name="Leigh N.D."/>
            <person name="Simon A."/>
            <person name="Yun M.H."/>
        </authorList>
    </citation>
    <scope>NUCLEOTIDE SEQUENCE</scope>
    <source>
        <strain evidence="5">20211129_DDA</strain>
        <tissue evidence="5">Liver</tissue>
    </source>
</reference>
<feature type="domain" description="UPAR/Ly6" evidence="4">
    <location>
        <begin position="58"/>
        <end position="128"/>
    </location>
</feature>
<sequence>MFAPLCGINTASPEVWLADERATGSGQTPGHHLVPSYSIMMSLLAVFGFLAAVLYEGHSLSCEQCSGYGSTSCKGSMRKCKALTDMCIQGFENKTLDGDVRVASYKRCHNPKTMPPALCDASEHSFRNSHLHLRFVAQCGKKLEELEVPPINLTYNGYECPDCFIEGSVKECTTDKVIKCVGRQTECMNVRGKADWSGLDVRSYSVKGCSTPGACSLMYLLPGTHFLYSTVKAQCTPACNVQTRHGAE</sequence>
<comment type="subcellular location">
    <subcellularLocation>
        <location evidence="1">Secreted</location>
    </subcellularLocation>
</comment>
<keyword evidence="3" id="KW-0812">Transmembrane</keyword>
<accession>A0AAV7Q3J4</accession>
<dbReference type="CDD" id="cd23572">
    <property type="entry name" value="TFP_LU_ECD_PINLYP_rpt2"/>
    <property type="match status" value="1"/>
</dbReference>